<evidence type="ECO:0000256" key="1">
    <source>
        <dbReference type="ARBA" id="ARBA00001974"/>
    </source>
</evidence>
<dbReference type="RefSeq" id="WP_379582798.1">
    <property type="nucleotide sequence ID" value="NZ_JBHSQW010000009.1"/>
</dbReference>
<dbReference type="Gene3D" id="3.90.700.10">
    <property type="entry name" value="Succinate dehydrogenase/fumarate reductase flavoprotein, catalytic domain"/>
    <property type="match status" value="1"/>
</dbReference>
<dbReference type="PRINTS" id="PR00411">
    <property type="entry name" value="PNDRDTASEI"/>
</dbReference>
<dbReference type="EMBL" id="JBHSQW010000009">
    <property type="protein sequence ID" value="MFC5993335.1"/>
    <property type="molecule type" value="Genomic_DNA"/>
</dbReference>
<keyword evidence="6 13" id="KW-0285">Flavoprotein</keyword>
<dbReference type="PANTHER" id="PTHR42716">
    <property type="entry name" value="L-ASPARTATE OXIDASE"/>
    <property type="match status" value="1"/>
</dbReference>
<evidence type="ECO:0000256" key="2">
    <source>
        <dbReference type="ARBA" id="ARBA00004950"/>
    </source>
</evidence>
<keyword evidence="9 13" id="KW-0560">Oxidoreductase</keyword>
<sequence>MSGPKGAPARRGEAAGGVAATWAASADVVVVGSGVAGLTAALDAVEAGLRVVVVTKDAPDAGCTRWAQGGVAVVVGDVPADTVAAHVADTVAAGAGLCDPAAVESIIGAGPAAVRALQARGAVFDRRPDGGLARAREGGHSAFRVVHAGGDATGAEIERALVASANGLPMLAGHVALDALLDDAGRVVGLVVLDDRGVPGVLHAPAVLLASGGYGHLYASTTNPETATGDGIALALRAGATVADVEFVQFHPTVLWTPGANGRRPLVTEAVRGEGAPLLDRAGRRFMTEVHPLAELAPRDVVAAAITRRLAETGADCVWLDATGIEDFTTRFPTVSAACRAAGVDPVREPIPVAPAAHYACGGVVTDVAGRTAVPGLYAAGEIARTGLHGANRLASNSLLEGLVLGGRAARAVAADLAGPRGVAGAGAVRTPAIGIADRARVQRAMSASAAIGRDAAGLAAASDSVEAATLLRAPTDRSGVEDAALTLLAQAVLVAAGTRTETRGCHVRTDFPERDDRWQRASLVLGLDPAGAPVVRTELATRGAA</sequence>
<name>A0ABW1IYG3_9PSEU</name>
<evidence type="ECO:0000256" key="10">
    <source>
        <dbReference type="ARBA" id="ARBA00029426"/>
    </source>
</evidence>
<comment type="catalytic activity">
    <reaction evidence="11">
        <text>L-aspartate + O2 = iminosuccinate + H2O2</text>
        <dbReference type="Rhea" id="RHEA:25876"/>
        <dbReference type="ChEBI" id="CHEBI:15379"/>
        <dbReference type="ChEBI" id="CHEBI:16240"/>
        <dbReference type="ChEBI" id="CHEBI:29991"/>
        <dbReference type="ChEBI" id="CHEBI:77875"/>
        <dbReference type="EC" id="1.4.3.16"/>
    </reaction>
    <physiologicalReaction direction="left-to-right" evidence="11">
        <dbReference type="Rhea" id="RHEA:25877"/>
    </physiologicalReaction>
</comment>
<dbReference type="Gene3D" id="3.50.50.60">
    <property type="entry name" value="FAD/NAD(P)-binding domain"/>
    <property type="match status" value="1"/>
</dbReference>
<evidence type="ECO:0000256" key="9">
    <source>
        <dbReference type="ARBA" id="ARBA00023002"/>
    </source>
</evidence>
<keyword evidence="8 13" id="KW-0274">FAD</keyword>
<dbReference type="SUPFAM" id="SSF51905">
    <property type="entry name" value="FAD/NAD(P)-binding domain"/>
    <property type="match status" value="1"/>
</dbReference>
<evidence type="ECO:0000256" key="11">
    <source>
        <dbReference type="ARBA" id="ARBA00048305"/>
    </source>
</evidence>
<dbReference type="GO" id="GO:0008734">
    <property type="term" value="F:L-aspartate oxidase activity"/>
    <property type="evidence" value="ECO:0007669"/>
    <property type="project" value="UniProtKB-EC"/>
</dbReference>
<evidence type="ECO:0000256" key="13">
    <source>
        <dbReference type="RuleBase" id="RU362049"/>
    </source>
</evidence>
<comment type="cofactor">
    <cofactor evidence="1 13">
        <name>FAD</name>
        <dbReference type="ChEBI" id="CHEBI:57692"/>
    </cofactor>
</comment>
<dbReference type="PRINTS" id="PR00368">
    <property type="entry name" value="FADPNR"/>
</dbReference>
<comment type="similarity">
    <text evidence="3 13">Belongs to the FAD-dependent oxidoreductase 2 family. NadB subfamily.</text>
</comment>
<evidence type="ECO:0000256" key="7">
    <source>
        <dbReference type="ARBA" id="ARBA00022642"/>
    </source>
</evidence>
<dbReference type="NCBIfam" id="TIGR00551">
    <property type="entry name" value="nadB"/>
    <property type="match status" value="1"/>
</dbReference>
<organism evidence="16 17">
    <name type="scientific">Pseudonocardia hispaniensis</name>
    <dbReference type="NCBI Taxonomy" id="904933"/>
    <lineage>
        <taxon>Bacteria</taxon>
        <taxon>Bacillati</taxon>
        <taxon>Actinomycetota</taxon>
        <taxon>Actinomycetes</taxon>
        <taxon>Pseudonocardiales</taxon>
        <taxon>Pseudonocardiaceae</taxon>
        <taxon>Pseudonocardia</taxon>
    </lineage>
</organism>
<evidence type="ECO:0000259" key="15">
    <source>
        <dbReference type="Pfam" id="PF02910"/>
    </source>
</evidence>
<dbReference type="EC" id="1.4.3.16" evidence="4 12"/>
<dbReference type="Gene3D" id="1.20.58.100">
    <property type="entry name" value="Fumarate reductase/succinate dehydrogenase flavoprotein-like, C-terminal domain"/>
    <property type="match status" value="1"/>
</dbReference>
<comment type="pathway">
    <text evidence="2 13">Cofactor biosynthesis; NAD(+) biosynthesis; iminoaspartate from L-aspartate (oxidase route): step 1/1.</text>
</comment>
<evidence type="ECO:0000256" key="8">
    <source>
        <dbReference type="ARBA" id="ARBA00022827"/>
    </source>
</evidence>
<dbReference type="Pfam" id="PF02910">
    <property type="entry name" value="Succ_DH_flav_C"/>
    <property type="match status" value="1"/>
</dbReference>
<dbReference type="InterPro" id="IPR015939">
    <property type="entry name" value="Fum_Rdtase/Succ_DH_flav-like_C"/>
</dbReference>
<protein>
    <recommendedName>
        <fullName evidence="5 12">L-aspartate oxidase</fullName>
        <ecNumber evidence="4 12">1.4.3.16</ecNumber>
    </recommendedName>
</protein>
<evidence type="ECO:0000256" key="12">
    <source>
        <dbReference type="NCBIfam" id="TIGR00551"/>
    </source>
</evidence>
<accession>A0ABW1IYG3</accession>
<evidence type="ECO:0000256" key="5">
    <source>
        <dbReference type="ARBA" id="ARBA00021901"/>
    </source>
</evidence>
<evidence type="ECO:0000313" key="16">
    <source>
        <dbReference type="EMBL" id="MFC5993335.1"/>
    </source>
</evidence>
<evidence type="ECO:0000256" key="4">
    <source>
        <dbReference type="ARBA" id="ARBA00012173"/>
    </source>
</evidence>
<dbReference type="Proteomes" id="UP001596302">
    <property type="component" value="Unassembled WGS sequence"/>
</dbReference>
<dbReference type="SUPFAM" id="SSF46977">
    <property type="entry name" value="Succinate dehydrogenase/fumarate reductase flavoprotein C-terminal domain"/>
    <property type="match status" value="1"/>
</dbReference>
<dbReference type="InterPro" id="IPR036188">
    <property type="entry name" value="FAD/NAD-bd_sf"/>
</dbReference>
<gene>
    <name evidence="16" type="ORF">ACFQE5_03800</name>
</gene>
<evidence type="ECO:0000256" key="3">
    <source>
        <dbReference type="ARBA" id="ARBA00008562"/>
    </source>
</evidence>
<comment type="subcellular location">
    <subcellularLocation>
        <location evidence="13">Cytoplasm</location>
    </subcellularLocation>
</comment>
<evidence type="ECO:0000256" key="6">
    <source>
        <dbReference type="ARBA" id="ARBA00022630"/>
    </source>
</evidence>
<dbReference type="SUPFAM" id="SSF56425">
    <property type="entry name" value="Succinate dehydrogenase/fumarate reductase flavoprotein, catalytic domain"/>
    <property type="match status" value="1"/>
</dbReference>
<comment type="caution">
    <text evidence="16">The sequence shown here is derived from an EMBL/GenBank/DDBJ whole genome shotgun (WGS) entry which is preliminary data.</text>
</comment>
<feature type="domain" description="Fumarate reductase/succinate dehydrogenase flavoprotein-like C-terminal" evidence="15">
    <location>
        <begin position="485"/>
        <end position="525"/>
    </location>
</feature>
<keyword evidence="7 13" id="KW-0662">Pyridine nucleotide biosynthesis</keyword>
<feature type="domain" description="FAD-dependent oxidoreductase 2 FAD-binding" evidence="14">
    <location>
        <begin position="27"/>
        <end position="399"/>
    </location>
</feature>
<proteinExistence type="inferred from homology"/>
<evidence type="ECO:0000313" key="17">
    <source>
        <dbReference type="Proteomes" id="UP001596302"/>
    </source>
</evidence>
<dbReference type="Pfam" id="PF00890">
    <property type="entry name" value="FAD_binding_2"/>
    <property type="match status" value="1"/>
</dbReference>
<dbReference type="InterPro" id="IPR003953">
    <property type="entry name" value="FAD-dep_OxRdtase_2_FAD-bd"/>
</dbReference>
<comment type="function">
    <text evidence="10">Catalyzes the oxidation of L-aspartate to iminoaspartate, the first step in the de novo biosynthesis of NAD(+).</text>
</comment>
<dbReference type="InterPro" id="IPR027477">
    <property type="entry name" value="Succ_DH/fumarate_Rdtase_cat_sf"/>
</dbReference>
<reference evidence="17" key="1">
    <citation type="journal article" date="2019" name="Int. J. Syst. Evol. Microbiol.">
        <title>The Global Catalogue of Microorganisms (GCM) 10K type strain sequencing project: providing services to taxonomists for standard genome sequencing and annotation.</title>
        <authorList>
            <consortium name="The Broad Institute Genomics Platform"/>
            <consortium name="The Broad Institute Genome Sequencing Center for Infectious Disease"/>
            <person name="Wu L."/>
            <person name="Ma J."/>
        </authorList>
    </citation>
    <scope>NUCLEOTIDE SEQUENCE [LARGE SCALE GENOMIC DNA]</scope>
    <source>
        <strain evidence="17">CCM 8391</strain>
    </source>
</reference>
<keyword evidence="17" id="KW-1185">Reference proteome</keyword>
<dbReference type="NCBIfam" id="NF005867">
    <property type="entry name" value="PRK07804.1"/>
    <property type="match status" value="1"/>
</dbReference>
<evidence type="ECO:0000259" key="14">
    <source>
        <dbReference type="Pfam" id="PF00890"/>
    </source>
</evidence>
<dbReference type="PANTHER" id="PTHR42716:SF2">
    <property type="entry name" value="L-ASPARTATE OXIDASE, CHLOROPLASTIC"/>
    <property type="match status" value="1"/>
</dbReference>
<dbReference type="InterPro" id="IPR037099">
    <property type="entry name" value="Fum_R/Succ_DH_flav-like_C_sf"/>
</dbReference>
<dbReference type="InterPro" id="IPR005288">
    <property type="entry name" value="NadB"/>
</dbReference>